<organism evidence="2 3">
    <name type="scientific">Armillaria tabescens</name>
    <name type="common">Ringless honey mushroom</name>
    <name type="synonym">Agaricus tabescens</name>
    <dbReference type="NCBI Taxonomy" id="1929756"/>
    <lineage>
        <taxon>Eukaryota</taxon>
        <taxon>Fungi</taxon>
        <taxon>Dikarya</taxon>
        <taxon>Basidiomycota</taxon>
        <taxon>Agaricomycotina</taxon>
        <taxon>Agaricomycetes</taxon>
        <taxon>Agaricomycetidae</taxon>
        <taxon>Agaricales</taxon>
        <taxon>Marasmiineae</taxon>
        <taxon>Physalacriaceae</taxon>
        <taxon>Desarmillaria</taxon>
    </lineage>
</organism>
<accession>A0AA39MY76</accession>
<evidence type="ECO:0000313" key="2">
    <source>
        <dbReference type="EMBL" id="KAK0451336.1"/>
    </source>
</evidence>
<feature type="compositionally biased region" description="Basic residues" evidence="1">
    <location>
        <begin position="540"/>
        <end position="552"/>
    </location>
</feature>
<protein>
    <submittedName>
        <fullName evidence="2">Uncharacterized protein</fullName>
    </submittedName>
</protein>
<gene>
    <name evidence="2" type="ORF">EV420DRAFT_712735</name>
</gene>
<feature type="compositionally biased region" description="Polar residues" evidence="1">
    <location>
        <begin position="417"/>
        <end position="436"/>
    </location>
</feature>
<keyword evidence="3" id="KW-1185">Reference proteome</keyword>
<evidence type="ECO:0000256" key="1">
    <source>
        <dbReference type="SAM" id="MobiDB-lite"/>
    </source>
</evidence>
<dbReference type="EMBL" id="JAUEPS010000033">
    <property type="protein sequence ID" value="KAK0451336.1"/>
    <property type="molecule type" value="Genomic_DNA"/>
</dbReference>
<comment type="caution">
    <text evidence="2">The sequence shown here is derived from an EMBL/GenBank/DDBJ whole genome shotgun (WGS) entry which is preliminary data.</text>
</comment>
<reference evidence="2" key="1">
    <citation type="submission" date="2023-06" db="EMBL/GenBank/DDBJ databases">
        <authorList>
            <consortium name="Lawrence Berkeley National Laboratory"/>
            <person name="Ahrendt S."/>
            <person name="Sahu N."/>
            <person name="Indic B."/>
            <person name="Wong-Bajracharya J."/>
            <person name="Merenyi Z."/>
            <person name="Ke H.-M."/>
            <person name="Monk M."/>
            <person name="Kocsube S."/>
            <person name="Drula E."/>
            <person name="Lipzen A."/>
            <person name="Balint B."/>
            <person name="Henrissat B."/>
            <person name="Andreopoulos B."/>
            <person name="Martin F.M."/>
            <person name="Harder C.B."/>
            <person name="Rigling D."/>
            <person name="Ford K.L."/>
            <person name="Foster G.D."/>
            <person name="Pangilinan J."/>
            <person name="Papanicolaou A."/>
            <person name="Barry K."/>
            <person name="LaButti K."/>
            <person name="Viragh M."/>
            <person name="Koriabine M."/>
            <person name="Yan M."/>
            <person name="Riley R."/>
            <person name="Champramary S."/>
            <person name="Plett K.L."/>
            <person name="Tsai I.J."/>
            <person name="Slot J."/>
            <person name="Sipos G."/>
            <person name="Plett J."/>
            <person name="Nagy L.G."/>
            <person name="Grigoriev I.V."/>
        </authorList>
    </citation>
    <scope>NUCLEOTIDE SEQUENCE</scope>
    <source>
        <strain evidence="2">CCBAS 213</strain>
    </source>
</reference>
<feature type="compositionally biased region" description="Basic and acidic residues" evidence="1">
    <location>
        <begin position="590"/>
        <end position="604"/>
    </location>
</feature>
<feature type="compositionally biased region" description="Polar residues" evidence="1">
    <location>
        <begin position="87"/>
        <end position="102"/>
    </location>
</feature>
<feature type="compositionally biased region" description="Low complexity" evidence="1">
    <location>
        <begin position="22"/>
        <end position="31"/>
    </location>
</feature>
<proteinExistence type="predicted"/>
<dbReference type="GeneID" id="85366731"/>
<sequence length="613" mass="65368">MAGFLRKKSTNKQAQPVPTPSGPISIGGPTPLYAKFASVTTNGRNTGSGGKRKQATNSKEERDSTTSLLPIQPVPSSSGDHAPVPTNMLSSSLPAPTLATNRRFSRGGTGGGGGAPRLDTLIPSEALFSTPKVLTRSTADNQDGSGGSGRQNLASGSLRAAKGITHELASDPVPPPVLHRSVSSNEPKPLLDETPPPPPAKQANYTAPVSYAMNGAYPMPMKKVPHPTAPAPVASRKGPLIFAAMVQPEDSYPSPPAEYPSDPVPRFMTRGPVPAMPKPAPHETVPQFMSPSKAQSGRTQPPTTSSRSPPLPAHPASRTMPHSPPQTPPQHIPQQFASPPPSQYGSSSHQVPQLRPDPRSVPVEPPTPQSIRRQNVNHAAPPVAYHHQPNGVVRSQSNGRPNSSSINGHGISVVRAPSQTHPNGNVNVNRILSNARQPPQSQSPSLYPNGAARPSTSNGVVRMPSLTNMNTNSSVNGRQAYPHPNGVFRSPSQTHLPNSVTSRTAAVLRSPSQTQVHIIPSTPPRAPPSRSPSDVSVLHSTRRLMKKQHHHQQPSVTPVQDDVPYFADDPFAKVEGRGRRGRRRRSSRSQGEHRCQTHYTREEESQNSISTST</sequence>
<feature type="compositionally biased region" description="Basic residues" evidence="1">
    <location>
        <begin position="1"/>
        <end position="10"/>
    </location>
</feature>
<dbReference type="Proteomes" id="UP001175211">
    <property type="component" value="Unassembled WGS sequence"/>
</dbReference>
<feature type="compositionally biased region" description="Low complexity" evidence="1">
    <location>
        <begin position="295"/>
        <end position="308"/>
    </location>
</feature>
<feature type="compositionally biased region" description="Polar residues" evidence="1">
    <location>
        <begin position="393"/>
        <end position="407"/>
    </location>
</feature>
<dbReference type="AlphaFoldDB" id="A0AA39MY76"/>
<feature type="region of interest" description="Disordered" evidence="1">
    <location>
        <begin position="1"/>
        <end position="205"/>
    </location>
</feature>
<feature type="compositionally biased region" description="Pro residues" evidence="1">
    <location>
        <begin position="521"/>
        <end position="530"/>
    </location>
</feature>
<feature type="compositionally biased region" description="Polar residues" evidence="1">
    <location>
        <begin position="490"/>
        <end position="516"/>
    </location>
</feature>
<feature type="compositionally biased region" description="Pro residues" evidence="1">
    <location>
        <begin position="322"/>
        <end position="331"/>
    </location>
</feature>
<feature type="compositionally biased region" description="Polar residues" evidence="1">
    <location>
        <begin position="454"/>
        <end position="477"/>
    </location>
</feature>
<feature type="region of interest" description="Disordered" evidence="1">
    <location>
        <begin position="247"/>
        <end position="613"/>
    </location>
</feature>
<feature type="compositionally biased region" description="Polar residues" evidence="1">
    <location>
        <begin position="65"/>
        <end position="79"/>
    </location>
</feature>
<name>A0AA39MY76_ARMTA</name>
<evidence type="ECO:0000313" key="3">
    <source>
        <dbReference type="Proteomes" id="UP001175211"/>
    </source>
</evidence>
<dbReference type="RefSeq" id="XP_060327673.1">
    <property type="nucleotide sequence ID" value="XM_060483183.1"/>
</dbReference>